<dbReference type="PANTHER" id="PTHR43060:SF15">
    <property type="entry name" value="3-HYDROXYISOBUTYRATE DEHYDROGENASE-LIKE 1, MITOCHONDRIAL-RELATED"/>
    <property type="match status" value="1"/>
</dbReference>
<dbReference type="InterPro" id="IPR002204">
    <property type="entry name" value="3-OH-isobutyrate_DH-rel_CS"/>
</dbReference>
<name>A0A4R3M1W4_9BURK</name>
<evidence type="ECO:0000256" key="1">
    <source>
        <dbReference type="ARBA" id="ARBA00009080"/>
    </source>
</evidence>
<dbReference type="SUPFAM" id="SSF51735">
    <property type="entry name" value="NAD(P)-binding Rossmann-fold domains"/>
    <property type="match status" value="1"/>
</dbReference>
<protein>
    <submittedName>
        <fullName evidence="7">3-hydroxyisobutyrate dehydrogenase-like beta-hydroxyacid dehydrogenase</fullName>
    </submittedName>
</protein>
<sequence length="294" mass="31921">MKISFVGLGQMGKPMALNMLKSGAELIVSSRSNTHFAEFEKKGVPTTQDLAQVAQSHIIFLCLLDSEVVQDALFGEKGFAKHLTTGQIVVDFSTISYSLTMEIAKRLQDRGIGFLDAPISGMEARAVDGTLTVMCGGKRETLDEVRPYLECVGNKIIYMGASGSGQLTKLFNQMLYAINMAGVAEILPLAVKMGLDPEKFAQVINSGTGRSHASEFFVPRILRDHFSDGYSLKKGYKDLVSAAEISADLCAPLPAMHAAIATYQAAMRKGYGDYDKGIMVRVFEELLGVSCRKP</sequence>
<dbReference type="PANTHER" id="PTHR43060">
    <property type="entry name" value="3-HYDROXYISOBUTYRATE DEHYDROGENASE-LIKE 1, MITOCHONDRIAL-RELATED"/>
    <property type="match status" value="1"/>
</dbReference>
<reference evidence="7 8" key="1">
    <citation type="submission" date="2019-03" db="EMBL/GenBank/DDBJ databases">
        <title>Genomic Encyclopedia of Type Strains, Phase IV (KMG-IV): sequencing the most valuable type-strain genomes for metagenomic binning, comparative biology and taxonomic classification.</title>
        <authorList>
            <person name="Goeker M."/>
        </authorList>
    </citation>
    <scope>NUCLEOTIDE SEQUENCE [LARGE SCALE GENOMIC DNA]</scope>
    <source>
        <strain evidence="7 8">DSM 24591</strain>
    </source>
</reference>
<evidence type="ECO:0000313" key="7">
    <source>
        <dbReference type="EMBL" id="TCT07134.1"/>
    </source>
</evidence>
<dbReference type="Pfam" id="PF03446">
    <property type="entry name" value="NAD_binding_2"/>
    <property type="match status" value="1"/>
</dbReference>
<dbReference type="GO" id="GO:0016491">
    <property type="term" value="F:oxidoreductase activity"/>
    <property type="evidence" value="ECO:0007669"/>
    <property type="project" value="UniProtKB-KW"/>
</dbReference>
<feature type="active site" evidence="4">
    <location>
        <position position="169"/>
    </location>
</feature>
<dbReference type="OrthoDB" id="8891374at2"/>
<dbReference type="GO" id="GO:0051287">
    <property type="term" value="F:NAD binding"/>
    <property type="evidence" value="ECO:0007669"/>
    <property type="project" value="InterPro"/>
</dbReference>
<proteinExistence type="inferred from homology"/>
<keyword evidence="8" id="KW-1185">Reference proteome</keyword>
<keyword evidence="3" id="KW-0520">NAD</keyword>
<dbReference type="RefSeq" id="WP_132582678.1">
    <property type="nucleotide sequence ID" value="NZ_SMAJ01000007.1"/>
</dbReference>
<feature type="domain" description="3-hydroxyisobutyrate dehydrogenase-like NAD-binding" evidence="6">
    <location>
        <begin position="163"/>
        <end position="282"/>
    </location>
</feature>
<evidence type="ECO:0000259" key="6">
    <source>
        <dbReference type="Pfam" id="PF14833"/>
    </source>
</evidence>
<comment type="similarity">
    <text evidence="1">Belongs to the HIBADH-related family.</text>
</comment>
<dbReference type="PROSITE" id="PS00895">
    <property type="entry name" value="3_HYDROXYISOBUT_DH"/>
    <property type="match status" value="1"/>
</dbReference>
<dbReference type="GO" id="GO:0016054">
    <property type="term" value="P:organic acid catabolic process"/>
    <property type="evidence" value="ECO:0007669"/>
    <property type="project" value="UniProtKB-ARBA"/>
</dbReference>
<dbReference type="InterPro" id="IPR013328">
    <property type="entry name" value="6PGD_dom2"/>
</dbReference>
<dbReference type="InterPro" id="IPR036291">
    <property type="entry name" value="NAD(P)-bd_dom_sf"/>
</dbReference>
<dbReference type="InterPro" id="IPR029154">
    <property type="entry name" value="HIBADH-like_NADP-bd"/>
</dbReference>
<dbReference type="EMBL" id="SMAJ01000007">
    <property type="protein sequence ID" value="TCT07134.1"/>
    <property type="molecule type" value="Genomic_DNA"/>
</dbReference>
<organism evidence="7 8">
    <name type="scientific">Paralcaligenes ureilyticus</name>
    <dbReference type="NCBI Taxonomy" id="627131"/>
    <lineage>
        <taxon>Bacteria</taxon>
        <taxon>Pseudomonadati</taxon>
        <taxon>Pseudomonadota</taxon>
        <taxon>Betaproteobacteria</taxon>
        <taxon>Burkholderiales</taxon>
        <taxon>Alcaligenaceae</taxon>
        <taxon>Paralcaligenes</taxon>
    </lineage>
</organism>
<dbReference type="Pfam" id="PF14833">
    <property type="entry name" value="NAD_binding_11"/>
    <property type="match status" value="1"/>
</dbReference>
<feature type="domain" description="6-phosphogluconate dehydrogenase NADP-binding" evidence="5">
    <location>
        <begin position="2"/>
        <end position="160"/>
    </location>
</feature>
<gene>
    <name evidence="7" type="ORF">EDC26_107191</name>
</gene>
<keyword evidence="2" id="KW-0560">Oxidoreductase</keyword>
<evidence type="ECO:0000256" key="2">
    <source>
        <dbReference type="ARBA" id="ARBA00023002"/>
    </source>
</evidence>
<dbReference type="Gene3D" id="3.40.50.720">
    <property type="entry name" value="NAD(P)-binding Rossmann-like Domain"/>
    <property type="match status" value="1"/>
</dbReference>
<dbReference type="InterPro" id="IPR008927">
    <property type="entry name" value="6-PGluconate_DH-like_C_sf"/>
</dbReference>
<evidence type="ECO:0000259" key="5">
    <source>
        <dbReference type="Pfam" id="PF03446"/>
    </source>
</evidence>
<dbReference type="SUPFAM" id="SSF48179">
    <property type="entry name" value="6-phosphogluconate dehydrogenase C-terminal domain-like"/>
    <property type="match status" value="1"/>
</dbReference>
<dbReference type="Gene3D" id="1.10.1040.10">
    <property type="entry name" value="N-(1-d-carboxylethyl)-l-norvaline Dehydrogenase, domain 2"/>
    <property type="match status" value="1"/>
</dbReference>
<dbReference type="InterPro" id="IPR015815">
    <property type="entry name" value="HIBADH-related"/>
</dbReference>
<comment type="caution">
    <text evidence="7">The sequence shown here is derived from an EMBL/GenBank/DDBJ whole genome shotgun (WGS) entry which is preliminary data.</text>
</comment>
<evidence type="ECO:0000256" key="4">
    <source>
        <dbReference type="PIRSR" id="PIRSR000103-1"/>
    </source>
</evidence>
<dbReference type="InterPro" id="IPR006115">
    <property type="entry name" value="6PGDH_NADP-bd"/>
</dbReference>
<evidence type="ECO:0000256" key="3">
    <source>
        <dbReference type="ARBA" id="ARBA00023027"/>
    </source>
</evidence>
<evidence type="ECO:0000313" key="8">
    <source>
        <dbReference type="Proteomes" id="UP000295525"/>
    </source>
</evidence>
<dbReference type="AlphaFoldDB" id="A0A4R3M1W4"/>
<dbReference type="PIRSF" id="PIRSF000103">
    <property type="entry name" value="HIBADH"/>
    <property type="match status" value="1"/>
</dbReference>
<accession>A0A4R3M1W4</accession>
<dbReference type="Proteomes" id="UP000295525">
    <property type="component" value="Unassembled WGS sequence"/>
</dbReference>
<dbReference type="GO" id="GO:0050661">
    <property type="term" value="F:NADP binding"/>
    <property type="evidence" value="ECO:0007669"/>
    <property type="project" value="InterPro"/>
</dbReference>